<comment type="caution">
    <text evidence="1">The sequence shown here is derived from an EMBL/GenBank/DDBJ whole genome shotgun (WGS) entry which is preliminary data.</text>
</comment>
<evidence type="ECO:0000313" key="1">
    <source>
        <dbReference type="EMBL" id="PAV94481.1"/>
    </source>
</evidence>
<dbReference type="NCBIfam" id="NF007948">
    <property type="entry name" value="PRK10667.1"/>
    <property type="match status" value="1"/>
</dbReference>
<gene>
    <name evidence="1" type="ORF">CJD50_20730</name>
</gene>
<dbReference type="EMBL" id="NQMS01000013">
    <property type="protein sequence ID" value="PAV94481.1"/>
    <property type="molecule type" value="Genomic_DNA"/>
</dbReference>
<dbReference type="InterPro" id="IPR019693">
    <property type="entry name" value="Biofilm_formation_reg_YbaJ"/>
</dbReference>
<dbReference type="OrthoDB" id="6444254at2"/>
<protein>
    <submittedName>
        <fullName evidence="1">Biofilm formation regulator YbaJ</fullName>
    </submittedName>
</protein>
<accession>A0A2A2M7I2</accession>
<dbReference type="AlphaFoldDB" id="A0A2A2M7I2"/>
<evidence type="ECO:0000313" key="2">
    <source>
        <dbReference type="Proteomes" id="UP000218796"/>
    </source>
</evidence>
<reference evidence="1 2" key="1">
    <citation type="submission" date="2017-08" db="EMBL/GenBank/DDBJ databases">
        <title>Draft Genome Sequence of Hafnia alvei CITHA-6 Isolated from Raw Bovine Milk.</title>
        <authorList>
            <person name="Culligan E.P."/>
            <person name="Mcsweeney A."/>
            <person name="O'Doherty C."/>
            <person name="Gleeson E."/>
            <person name="O'Riordan D."/>
            <person name="Sleator R.D."/>
        </authorList>
    </citation>
    <scope>NUCLEOTIDE SEQUENCE [LARGE SCALE GENOMIC DNA]</scope>
    <source>
        <strain evidence="1 2">CITHA-6</strain>
    </source>
</reference>
<dbReference type="Proteomes" id="UP000218796">
    <property type="component" value="Unassembled WGS sequence"/>
</dbReference>
<proteinExistence type="predicted"/>
<organism evidence="1 2">
    <name type="scientific">Hafnia paralvei</name>
    <dbReference type="NCBI Taxonomy" id="546367"/>
    <lineage>
        <taxon>Bacteria</taxon>
        <taxon>Pseudomonadati</taxon>
        <taxon>Pseudomonadota</taxon>
        <taxon>Gammaproteobacteria</taxon>
        <taxon>Enterobacterales</taxon>
        <taxon>Hafniaceae</taxon>
        <taxon>Hafnia</taxon>
    </lineage>
</organism>
<keyword evidence="2" id="KW-1185">Reference proteome</keyword>
<dbReference type="RefSeq" id="WP_039188525.1">
    <property type="nucleotide sequence ID" value="NZ_CAUFSP010000019.1"/>
</dbReference>
<name>A0A2A2M7I2_9GAMM</name>
<sequence length="124" mass="14477">MDEYTSYQHDITELKYLCNMLYNQGMDVLSDSHHGWVNDPTAVDNLQLNELNEHIANFSLTFKIKYPNASELTEILDEYLDETYSLFSNYSINEPELKKWLKAKGRILRYLAGEKTTSALNFNL</sequence>
<dbReference type="Pfam" id="PF10757">
    <property type="entry name" value="YbaJ"/>
    <property type="match status" value="1"/>
</dbReference>